<proteinExistence type="predicted"/>
<keyword evidence="2" id="KW-1185">Reference proteome</keyword>
<dbReference type="Pfam" id="PF25212">
    <property type="entry name" value="HVO_A0114"/>
    <property type="match status" value="1"/>
</dbReference>
<organism evidence="1 2">
    <name type="scientific">Candidatus Methanoperedens nitratireducens</name>
    <dbReference type="NCBI Taxonomy" id="1392998"/>
    <lineage>
        <taxon>Archaea</taxon>
        <taxon>Methanobacteriati</taxon>
        <taxon>Methanobacteriota</taxon>
        <taxon>Stenosarchaea group</taxon>
        <taxon>Methanomicrobia</taxon>
        <taxon>Methanosarcinales</taxon>
        <taxon>ANME-2 cluster</taxon>
        <taxon>Candidatus Methanoperedentaceae</taxon>
        <taxon>Candidatus Methanoperedens</taxon>
    </lineage>
</organism>
<dbReference type="RefSeq" id="WP_052368571.1">
    <property type="nucleotide sequence ID" value="NZ_JMIY01000002.1"/>
</dbReference>
<sequence length="126" mass="14640">MKLKDIEIVVMSDEEYGEHLNQLFEKVRRSEIHEPEAHKIVARTAEDIGKILTRERLRLLQIIREKRPESISELARMLKRKESNVHNDLTFLEGIGLLELKKGKNHVKKVPVVDYDALHITVPLTA</sequence>
<dbReference type="Proteomes" id="UP000027153">
    <property type="component" value="Unassembled WGS sequence"/>
</dbReference>
<protein>
    <submittedName>
        <fullName evidence="1">Uncharacterized protein</fullName>
    </submittedName>
</protein>
<evidence type="ECO:0000313" key="1">
    <source>
        <dbReference type="EMBL" id="KCZ72567.1"/>
    </source>
</evidence>
<dbReference type="InterPro" id="IPR036390">
    <property type="entry name" value="WH_DNA-bd_sf"/>
</dbReference>
<comment type="caution">
    <text evidence="1">The sequence shown here is derived from an EMBL/GenBank/DDBJ whole genome shotgun (WGS) entry which is preliminary data.</text>
</comment>
<accession>A0A062V5H2</accession>
<name>A0A062V5H2_9EURY</name>
<evidence type="ECO:0000313" key="2">
    <source>
        <dbReference type="Proteomes" id="UP000027153"/>
    </source>
</evidence>
<dbReference type="AlphaFoldDB" id="A0A062V5H2"/>
<dbReference type="SUPFAM" id="SSF46785">
    <property type="entry name" value="Winged helix' DNA-binding domain"/>
    <property type="match status" value="1"/>
</dbReference>
<dbReference type="InterPro" id="IPR036388">
    <property type="entry name" value="WH-like_DNA-bd_sf"/>
</dbReference>
<dbReference type="OrthoDB" id="146837at2157"/>
<reference evidence="1 2" key="1">
    <citation type="journal article" date="2013" name="Nature">
        <title>Anaerobic oxidation of methane coupled to nitrate reduction in a novel archaeal lineage.</title>
        <authorList>
            <person name="Haroon M.F."/>
            <person name="Hu S."/>
            <person name="Shi Y."/>
            <person name="Imelfort M."/>
            <person name="Keller J."/>
            <person name="Hugenholtz P."/>
            <person name="Yuan Z."/>
            <person name="Tyson G.W."/>
        </authorList>
    </citation>
    <scope>NUCLEOTIDE SEQUENCE [LARGE SCALE GENOMIC DNA]</scope>
    <source>
        <strain evidence="1 2">ANME-2d</strain>
    </source>
</reference>
<dbReference type="Gene3D" id="1.10.10.10">
    <property type="entry name" value="Winged helix-like DNA-binding domain superfamily/Winged helix DNA-binding domain"/>
    <property type="match status" value="1"/>
</dbReference>
<gene>
    <name evidence="1" type="ORF">ANME2D_00996</name>
</gene>
<dbReference type="EMBL" id="JMIY01000002">
    <property type="protein sequence ID" value="KCZ72567.1"/>
    <property type="molecule type" value="Genomic_DNA"/>
</dbReference>